<sequence length="101" mass="11448">MDLKPAKQSMNIWNAADCLVITKIKDISILIQPAITLADDLNLLGLEKYQKTAMFTGYIFCQRERKLETSGISNCYFQIITSDLGKVNNEISTFVVHFMIV</sequence>
<protein>
    <submittedName>
        <fullName evidence="1">Uncharacterized protein</fullName>
    </submittedName>
</protein>
<accession>A0ABD3UHN2</accession>
<dbReference type="Proteomes" id="UP001634394">
    <property type="component" value="Unassembled WGS sequence"/>
</dbReference>
<keyword evidence="2" id="KW-1185">Reference proteome</keyword>
<evidence type="ECO:0000313" key="2">
    <source>
        <dbReference type="Proteomes" id="UP001634394"/>
    </source>
</evidence>
<proteinExistence type="predicted"/>
<comment type="caution">
    <text evidence="1">The sequence shown here is derived from an EMBL/GenBank/DDBJ whole genome shotgun (WGS) entry which is preliminary data.</text>
</comment>
<dbReference type="EMBL" id="JBJQND010000016">
    <property type="protein sequence ID" value="KAL3847948.1"/>
    <property type="molecule type" value="Genomic_DNA"/>
</dbReference>
<organism evidence="1 2">
    <name type="scientific">Sinanodonta woodiana</name>
    <name type="common">Chinese pond mussel</name>
    <name type="synonym">Anodonta woodiana</name>
    <dbReference type="NCBI Taxonomy" id="1069815"/>
    <lineage>
        <taxon>Eukaryota</taxon>
        <taxon>Metazoa</taxon>
        <taxon>Spiralia</taxon>
        <taxon>Lophotrochozoa</taxon>
        <taxon>Mollusca</taxon>
        <taxon>Bivalvia</taxon>
        <taxon>Autobranchia</taxon>
        <taxon>Heteroconchia</taxon>
        <taxon>Palaeoheterodonta</taxon>
        <taxon>Unionida</taxon>
        <taxon>Unionoidea</taxon>
        <taxon>Unionidae</taxon>
        <taxon>Unioninae</taxon>
        <taxon>Sinanodonta</taxon>
    </lineage>
</organism>
<dbReference type="AlphaFoldDB" id="A0ABD3UHN2"/>
<evidence type="ECO:0000313" key="1">
    <source>
        <dbReference type="EMBL" id="KAL3847948.1"/>
    </source>
</evidence>
<gene>
    <name evidence="1" type="ORF">ACJMK2_018837</name>
</gene>
<name>A0ABD3UHN2_SINWO</name>
<reference evidence="1 2" key="1">
    <citation type="submission" date="2024-11" db="EMBL/GenBank/DDBJ databases">
        <title>Chromosome-level genome assembly of the freshwater bivalve Anodonta woodiana.</title>
        <authorList>
            <person name="Chen X."/>
        </authorList>
    </citation>
    <scope>NUCLEOTIDE SEQUENCE [LARGE SCALE GENOMIC DNA]</scope>
    <source>
        <strain evidence="1">MN2024</strain>
        <tissue evidence="1">Gills</tissue>
    </source>
</reference>